<dbReference type="GO" id="GO:0090729">
    <property type="term" value="F:toxin activity"/>
    <property type="evidence" value="ECO:0007669"/>
    <property type="project" value="UniProtKB-KW"/>
</dbReference>
<dbReference type="Proteomes" id="UP000027170">
    <property type="component" value="Unassembled WGS sequence"/>
</dbReference>
<feature type="region of interest" description="Disordered" evidence="5">
    <location>
        <begin position="26"/>
        <end position="49"/>
    </location>
</feature>
<dbReference type="Pfam" id="PF14436">
    <property type="entry name" value="EndoU_bacteria"/>
    <property type="match status" value="1"/>
</dbReference>
<evidence type="ECO:0000256" key="5">
    <source>
        <dbReference type="SAM" id="MobiDB-lite"/>
    </source>
</evidence>
<organism evidence="8 9">
    <name type="scientific">Snodgrassella communis</name>
    <dbReference type="NCBI Taxonomy" id="2946699"/>
    <lineage>
        <taxon>Bacteria</taxon>
        <taxon>Pseudomonadati</taxon>
        <taxon>Pseudomonadota</taxon>
        <taxon>Betaproteobacteria</taxon>
        <taxon>Neisseriales</taxon>
        <taxon>Neisseriaceae</taxon>
        <taxon>Snodgrassella</taxon>
    </lineage>
</organism>
<proteinExistence type="predicted"/>
<reference evidence="8 9" key="1">
    <citation type="submission" date="2014-03" db="EMBL/GenBank/DDBJ databases">
        <title>The genomes of two eusocial bee gut symbionts.</title>
        <authorList>
            <person name="Kwong W.K."/>
            <person name="Engel P."/>
            <person name="Koch H."/>
            <person name="Moran N.A."/>
        </authorList>
    </citation>
    <scope>NUCLEOTIDE SEQUENCE [LARGE SCALE GENOMIC DNA]</scope>
    <source>
        <strain evidence="9">wkB29</strain>
    </source>
</reference>
<keyword evidence="3" id="KW-1266">Target cell cytoplasm</keyword>
<dbReference type="GO" id="GO:0004519">
    <property type="term" value="F:endonuclease activity"/>
    <property type="evidence" value="ECO:0007669"/>
    <property type="project" value="InterPro"/>
</dbReference>
<evidence type="ECO:0000256" key="1">
    <source>
        <dbReference type="ARBA" id="ARBA00004219"/>
    </source>
</evidence>
<gene>
    <name evidence="8" type="ORF">SALWKB29_2227</name>
</gene>
<evidence type="ECO:0000313" key="9">
    <source>
        <dbReference type="Proteomes" id="UP000027170"/>
    </source>
</evidence>
<evidence type="ECO:0000313" key="8">
    <source>
        <dbReference type="EMBL" id="KDN13739.1"/>
    </source>
</evidence>
<feature type="domain" description="VENN motif-containing" evidence="6">
    <location>
        <begin position="200"/>
        <end position="250"/>
    </location>
</feature>
<dbReference type="InterPro" id="IPR006914">
    <property type="entry name" value="VENN_dom"/>
</dbReference>
<feature type="compositionally biased region" description="Basic and acidic residues" evidence="5">
    <location>
        <begin position="26"/>
        <end position="42"/>
    </location>
</feature>
<keyword evidence="2" id="KW-0800">Toxin</keyword>
<evidence type="ECO:0000259" key="6">
    <source>
        <dbReference type="Pfam" id="PF04829"/>
    </source>
</evidence>
<dbReference type="OrthoDB" id="8608584at2"/>
<name>A0A836MNT3_9NEIS</name>
<evidence type="ECO:0000256" key="2">
    <source>
        <dbReference type="ARBA" id="ARBA00022656"/>
    </source>
</evidence>
<dbReference type="Pfam" id="PF04829">
    <property type="entry name" value="PT-VENN"/>
    <property type="match status" value="1"/>
</dbReference>
<evidence type="ECO:0000259" key="7">
    <source>
        <dbReference type="Pfam" id="PF14436"/>
    </source>
</evidence>
<comment type="subcellular location">
    <subcellularLocation>
        <location evidence="1">Target cell</location>
        <location evidence="1">Target cell cytoplasm</location>
    </subcellularLocation>
</comment>
<keyword evidence="9" id="KW-1185">Reference proteome</keyword>
<sequence>MDKQQAVADATATIANSVRTLSADMARKANQERQQAREKAEQELQSNNPELWQDYNQLSEDKKQLVLRETSKDYRTADEQAQSWGIGGGKSRALNAVTSAVTGILGGQTNLQAATNALAPYAAELIGKQFGHGDNQNQAAQLVAHALLGAISASINGGNAAAGAVGASAAELAAQYLIKQLPKDQYPEAIDPRTGEIDPNRLPESVKASIRDLSSAVATVSGGIAGGSLVNAQIAGVAGQNAAENNYLSDAQAAQEQKELKQCTNIGCTAKVKTQWAAINVAQQASFTAGIAVGLPAGAIEPIQELVHMATNPGETYEALKGLFTSGNILGNVSDAVKESYISRLDKLEEEYQRAGASGSYNAGIETGKLLLDMASLATGVGGAVKGGIKVTEKAITKVANAAKKEVIEAGKGAGKGANIAKGSAGKGTTSTGSNAGEYLEGFKPSPTPAELVQQQAGQTSKVTINTEHILNGEIKTYKDGTKVGTGGHYLRDPNIKVDKWTGAADANGVKTGYISVRDPATGKWYKKPAETTFFPEHWSKRQTEMEIKSAFANSKPHTDPRKREMWQGTSSSGLKIEGYYKKPNGTGATAWPIYQGVKK</sequence>
<accession>A0A836MNT3</accession>
<dbReference type="EMBL" id="JFZV01000035">
    <property type="protein sequence ID" value="KDN13739.1"/>
    <property type="molecule type" value="Genomic_DNA"/>
</dbReference>
<dbReference type="InterPro" id="IPR029501">
    <property type="entry name" value="EndoU_bac"/>
</dbReference>
<keyword evidence="4" id="KW-0843">Virulence</keyword>
<protein>
    <submittedName>
        <fullName evidence="8">Hemolysin</fullName>
    </submittedName>
</protein>
<feature type="domain" description="Bacterial EndoU nuclease" evidence="7">
    <location>
        <begin position="467"/>
        <end position="594"/>
    </location>
</feature>
<dbReference type="AlphaFoldDB" id="A0A836MNT3"/>
<dbReference type="RefSeq" id="WP_100098689.1">
    <property type="nucleotide sequence ID" value="NZ_MDUY01000026.1"/>
</dbReference>
<evidence type="ECO:0000256" key="3">
    <source>
        <dbReference type="ARBA" id="ARBA00022913"/>
    </source>
</evidence>
<comment type="caution">
    <text evidence="8">The sequence shown here is derived from an EMBL/GenBank/DDBJ whole genome shotgun (WGS) entry which is preliminary data.</text>
</comment>
<evidence type="ECO:0000256" key="4">
    <source>
        <dbReference type="ARBA" id="ARBA00023026"/>
    </source>
</evidence>